<gene>
    <name evidence="1" type="ORF">OLEA9_A114040</name>
</gene>
<name>A0A8S0S2S1_OLEEU</name>
<dbReference type="Gramene" id="OE9A114040T6">
    <property type="protein sequence ID" value="OE9A114040C6"/>
    <property type="gene ID" value="OE9A114040"/>
</dbReference>
<dbReference type="Gene3D" id="3.20.20.140">
    <property type="entry name" value="Metal-dependent hydrolases"/>
    <property type="match status" value="3"/>
</dbReference>
<dbReference type="InterPro" id="IPR004721">
    <property type="entry name" value="DHOdimr"/>
</dbReference>
<dbReference type="GO" id="GO:0006207">
    <property type="term" value="P:'de novo' pyrimidine nucleobase biosynthetic process"/>
    <property type="evidence" value="ECO:0007669"/>
    <property type="project" value="TreeGrafter"/>
</dbReference>
<dbReference type="EMBL" id="CACTIH010003887">
    <property type="protein sequence ID" value="CAA2986787.1"/>
    <property type="molecule type" value="Genomic_DNA"/>
</dbReference>
<evidence type="ECO:0008006" key="3">
    <source>
        <dbReference type="Google" id="ProtNLM"/>
    </source>
</evidence>
<dbReference type="PANTHER" id="PTHR43137:SF1">
    <property type="entry name" value="DIHYDROOROTASE"/>
    <property type="match status" value="1"/>
</dbReference>
<dbReference type="SUPFAM" id="SSF51556">
    <property type="entry name" value="Metallo-dependent hydrolases"/>
    <property type="match status" value="2"/>
</dbReference>
<organism evidence="1 2">
    <name type="scientific">Olea europaea subsp. europaea</name>
    <dbReference type="NCBI Taxonomy" id="158383"/>
    <lineage>
        <taxon>Eukaryota</taxon>
        <taxon>Viridiplantae</taxon>
        <taxon>Streptophyta</taxon>
        <taxon>Embryophyta</taxon>
        <taxon>Tracheophyta</taxon>
        <taxon>Spermatophyta</taxon>
        <taxon>Magnoliopsida</taxon>
        <taxon>eudicotyledons</taxon>
        <taxon>Gunneridae</taxon>
        <taxon>Pentapetalae</taxon>
        <taxon>asterids</taxon>
        <taxon>lamiids</taxon>
        <taxon>Lamiales</taxon>
        <taxon>Oleaceae</taxon>
        <taxon>Oleeae</taxon>
        <taxon>Olea</taxon>
    </lineage>
</organism>
<evidence type="ECO:0000313" key="2">
    <source>
        <dbReference type="Proteomes" id="UP000594638"/>
    </source>
</evidence>
<dbReference type="Proteomes" id="UP000594638">
    <property type="component" value="Unassembled WGS sequence"/>
</dbReference>
<sequence>MPIMDWINFTYHQGWANNSCQSESPSSSPTIHLNCQRRFYSLANSLCLKEPFSCSLVCIMLKTPFFPCKVTSPRIVSIRQQYHLMWQEQKWSSQSLNLMFGIYIFVMVNFLKDVVCHSAGATTNSQHGGFGKCLPVVEEMVQQNMPLLVHGEVTSLDVDVFDREKVFIEEDFSRLIQKCPRVKRTAFAGESAAVFSVKLYPAGATANSQHGVFGKCLPVVEEMVQQNMPLLVRGEVTSLDVDVFDLEKVFIEEVFSPLIQKFPRVKVVMEHITTKDAVNFVESCDDGKLLLTREEKRSALADVLAGALDKLEAFTSFNGPDFYGLPRNISKIRMTKNPWKVPASYSYSWGDITPMFAGENLEWLPSSS</sequence>
<proteinExistence type="predicted"/>
<dbReference type="GO" id="GO:0004151">
    <property type="term" value="F:dihydroorotase activity"/>
    <property type="evidence" value="ECO:0007669"/>
    <property type="project" value="InterPro"/>
</dbReference>
<evidence type="ECO:0000313" key="1">
    <source>
        <dbReference type="EMBL" id="CAA2986787.1"/>
    </source>
</evidence>
<dbReference type="GO" id="GO:0006221">
    <property type="term" value="P:pyrimidine nucleotide biosynthetic process"/>
    <property type="evidence" value="ECO:0007669"/>
    <property type="project" value="TreeGrafter"/>
</dbReference>
<dbReference type="PANTHER" id="PTHR43137">
    <property type="entry name" value="DIHYDROOROTASE"/>
    <property type="match status" value="1"/>
</dbReference>
<dbReference type="InterPro" id="IPR032466">
    <property type="entry name" value="Metal_Hydrolase"/>
</dbReference>
<comment type="caution">
    <text evidence="1">The sequence shown here is derived from an EMBL/GenBank/DDBJ whole genome shotgun (WGS) entry which is preliminary data.</text>
</comment>
<accession>A0A8S0S2S1</accession>
<dbReference type="OrthoDB" id="1670005at2759"/>
<reference evidence="1 2" key="1">
    <citation type="submission" date="2019-12" db="EMBL/GenBank/DDBJ databases">
        <authorList>
            <person name="Alioto T."/>
            <person name="Alioto T."/>
            <person name="Gomez Garrido J."/>
        </authorList>
    </citation>
    <scope>NUCLEOTIDE SEQUENCE [LARGE SCALE GENOMIC DNA]</scope>
</reference>
<keyword evidence="2" id="KW-1185">Reference proteome</keyword>
<dbReference type="AlphaFoldDB" id="A0A8S0S2S1"/>
<dbReference type="GO" id="GO:0009507">
    <property type="term" value="C:chloroplast"/>
    <property type="evidence" value="ECO:0007669"/>
    <property type="project" value="TreeGrafter"/>
</dbReference>
<protein>
    <recommendedName>
        <fullName evidence="3">Dihydroorotase</fullName>
    </recommendedName>
</protein>